<organism evidence="2 3">
    <name type="scientific">Pseudomonas piscis</name>
    <dbReference type="NCBI Taxonomy" id="2614538"/>
    <lineage>
        <taxon>Bacteria</taxon>
        <taxon>Pseudomonadati</taxon>
        <taxon>Pseudomonadota</taxon>
        <taxon>Gammaproteobacteria</taxon>
        <taxon>Pseudomonadales</taxon>
        <taxon>Pseudomonadaceae</taxon>
        <taxon>Pseudomonas</taxon>
    </lineage>
</organism>
<evidence type="ECO:0000313" key="3">
    <source>
        <dbReference type="Proteomes" id="UP000486534"/>
    </source>
</evidence>
<gene>
    <name evidence="2" type="ORF">GDH07_24325</name>
</gene>
<evidence type="ECO:0008006" key="4">
    <source>
        <dbReference type="Google" id="ProtNLM"/>
    </source>
</evidence>
<name>A0A7X1PQA3_9PSED</name>
<evidence type="ECO:0000256" key="1">
    <source>
        <dbReference type="SAM" id="SignalP"/>
    </source>
</evidence>
<dbReference type="Proteomes" id="UP000486534">
    <property type="component" value="Unassembled WGS sequence"/>
</dbReference>
<reference evidence="2 3" key="1">
    <citation type="submission" date="2019-10" db="EMBL/GenBank/DDBJ databases">
        <title>Pseudomonas dajingensis sp. nov., isolated from the profound head ulcers of farmed Murray cod (Maccullochella peelii peelii).</title>
        <authorList>
            <person name="Liu Y."/>
        </authorList>
    </citation>
    <scope>NUCLEOTIDE SEQUENCE [LARGE SCALE GENOMIC DNA]</scope>
    <source>
        <strain evidence="2 3">MC042</strain>
    </source>
</reference>
<proteinExistence type="predicted"/>
<dbReference type="PROSITE" id="PS51257">
    <property type="entry name" value="PROKAR_LIPOPROTEIN"/>
    <property type="match status" value="1"/>
</dbReference>
<protein>
    <recommendedName>
        <fullName evidence="4">Lipoprotein</fullName>
    </recommendedName>
</protein>
<feature type="signal peptide" evidence="1">
    <location>
        <begin position="1"/>
        <end position="20"/>
    </location>
</feature>
<feature type="chain" id="PRO_5031317432" description="Lipoprotein" evidence="1">
    <location>
        <begin position="21"/>
        <end position="153"/>
    </location>
</feature>
<evidence type="ECO:0000313" key="2">
    <source>
        <dbReference type="EMBL" id="MQA56454.1"/>
    </source>
</evidence>
<keyword evidence="1" id="KW-0732">Signal</keyword>
<dbReference type="AlphaFoldDB" id="A0A7X1PQA3"/>
<sequence length="153" mass="16201">MNMYKYLMITGLLLVMGGCASQPAPKSQEAVLAEVAGLMSRQGQATDQLPSLLVTRINSHGLLADRVTIAAGGGQDRMNVRELFAQAAASGGARVVIFGASPALDQAIVGGALSEQRFPGVWLLFVGEPEQSRQMQASAEAAGLRYSFISRYQ</sequence>
<dbReference type="EMBL" id="WHUV01000004">
    <property type="protein sequence ID" value="MQA56454.1"/>
    <property type="molecule type" value="Genomic_DNA"/>
</dbReference>
<accession>A0A7X1PQA3</accession>
<comment type="caution">
    <text evidence="2">The sequence shown here is derived from an EMBL/GenBank/DDBJ whole genome shotgun (WGS) entry which is preliminary data.</text>
</comment>